<evidence type="ECO:0000313" key="3">
    <source>
        <dbReference type="Proteomes" id="UP001148932"/>
    </source>
</evidence>
<dbReference type="InterPro" id="IPR006311">
    <property type="entry name" value="TAT_signal"/>
</dbReference>
<dbReference type="Proteomes" id="UP001148932">
    <property type="component" value="Unassembled WGS sequence"/>
</dbReference>
<sequence length="219" mass="22646">MAVPPPSGAPNAATPAATHPTGAHPVPSAPPAAPGRRVFLATGAGAALVAAGAAGYFLHQPGNDRQLVFATLHDAMREAERLNAASVHALEPATAWTWAQTVVHCAQSIEYSLQGFPSPKSALFQSTLGAAAFKVFALRGRMSHNLAEPIPGAPSLDAQATDASVAMARLRQAVQDFAVHTGALQPHFAYGALGRAQYEQAHAMHLANHLSAFDGRAQG</sequence>
<evidence type="ECO:0000256" key="1">
    <source>
        <dbReference type="SAM" id="MobiDB-lite"/>
    </source>
</evidence>
<comment type="caution">
    <text evidence="2">The sequence shown here is derived from an EMBL/GenBank/DDBJ whole genome shotgun (WGS) entry which is preliminary data.</text>
</comment>
<dbReference type="RefSeq" id="WP_274113268.1">
    <property type="nucleotide sequence ID" value="NZ_JAPCKI010000016.1"/>
</dbReference>
<feature type="compositionally biased region" description="Low complexity" evidence="1">
    <location>
        <begin position="9"/>
        <end position="26"/>
    </location>
</feature>
<protein>
    <submittedName>
        <fullName evidence="2">DUF1569 domain-containing protein</fullName>
    </submittedName>
</protein>
<proteinExistence type="predicted"/>
<accession>A0ABT5S3S9</accession>
<dbReference type="InterPro" id="IPR011463">
    <property type="entry name" value="DUF1569"/>
</dbReference>
<gene>
    <name evidence="2" type="ORF">OIN59_20360</name>
</gene>
<reference evidence="2" key="1">
    <citation type="submission" date="2022-10" db="EMBL/GenBank/DDBJ databases">
        <title>Description of microaerobic benzene degrading bacteria.</title>
        <authorList>
            <person name="Bedics A."/>
            <person name="Tancsics A."/>
            <person name="Banerjee S."/>
        </authorList>
    </citation>
    <scope>NUCLEOTIDE SEQUENCE</scope>
    <source>
        <strain evidence="2">D2M1</strain>
    </source>
</reference>
<dbReference type="Pfam" id="PF07606">
    <property type="entry name" value="DUF1569"/>
    <property type="match status" value="1"/>
</dbReference>
<dbReference type="PROSITE" id="PS51318">
    <property type="entry name" value="TAT"/>
    <property type="match status" value="1"/>
</dbReference>
<keyword evidence="3" id="KW-1185">Reference proteome</keyword>
<feature type="region of interest" description="Disordered" evidence="1">
    <location>
        <begin position="1"/>
        <end position="32"/>
    </location>
</feature>
<evidence type="ECO:0000313" key="2">
    <source>
        <dbReference type="EMBL" id="MDD2179798.1"/>
    </source>
</evidence>
<organism evidence="2 3">
    <name type="scientific">Acidovorax benzenivorans</name>
    <dbReference type="NCBI Taxonomy" id="2987520"/>
    <lineage>
        <taxon>Bacteria</taxon>
        <taxon>Pseudomonadati</taxon>
        <taxon>Pseudomonadota</taxon>
        <taxon>Betaproteobacteria</taxon>
        <taxon>Burkholderiales</taxon>
        <taxon>Comamonadaceae</taxon>
        <taxon>Acidovorax</taxon>
    </lineage>
</organism>
<name>A0ABT5S3S9_9BURK</name>
<dbReference type="EMBL" id="JAPCKI010000016">
    <property type="protein sequence ID" value="MDD2179798.1"/>
    <property type="molecule type" value="Genomic_DNA"/>
</dbReference>